<accession>A0A1W1H2V4</accession>
<dbReference type="NCBIfam" id="TIGR01560">
    <property type="entry name" value="put_DNA_pack"/>
    <property type="match status" value="1"/>
</dbReference>
<sequence length="170" mass="17876">MPLLTLEQCRMHCRIDGDYDDAILDDLLAAATDAASAYLRRALFADQAALDLALDQLPQDMAAAVTGHEAAVAAANAETNAAKAKAMRDVADRRLAVATERSAQLLQGLPANDSIRAAVRLLLGHLYAHREAVVVSTHALDVPVGAAAIAMQLPFGVAALLDPYRLAATP</sequence>
<dbReference type="Pfam" id="PF05135">
    <property type="entry name" value="Phage_connect_1"/>
    <property type="match status" value="1"/>
</dbReference>
<evidence type="ECO:0000313" key="2">
    <source>
        <dbReference type="Proteomes" id="UP000191133"/>
    </source>
</evidence>
<dbReference type="RefSeq" id="WP_080150360.1">
    <property type="nucleotide sequence ID" value="NZ_CP037883.1"/>
</dbReference>
<dbReference type="InterPro" id="IPR006450">
    <property type="entry name" value="Phage_HK97_gp6-like"/>
</dbReference>
<gene>
    <name evidence="1" type="ORF">SAMN04488690_3681</name>
</gene>
<dbReference type="InterPro" id="IPR021146">
    <property type="entry name" value="Phage_gp6-like_head-tail"/>
</dbReference>
<protein>
    <submittedName>
        <fullName evidence="1">Phage gp6-like head-tail connector protein</fullName>
    </submittedName>
</protein>
<dbReference type="CDD" id="cd08054">
    <property type="entry name" value="gp6"/>
    <property type="match status" value="1"/>
</dbReference>
<proteinExistence type="predicted"/>
<name>A0A1W1H2V4_9GAMM</name>
<dbReference type="Gene3D" id="1.10.3230.30">
    <property type="entry name" value="Phage gp6-like head-tail connector protein"/>
    <property type="match status" value="1"/>
</dbReference>
<dbReference type="Proteomes" id="UP000191133">
    <property type="component" value="Unassembled WGS sequence"/>
</dbReference>
<dbReference type="EMBL" id="FWEU01000005">
    <property type="protein sequence ID" value="SLM25926.1"/>
    <property type="molecule type" value="Genomic_DNA"/>
</dbReference>
<dbReference type="GeneID" id="64102852"/>
<dbReference type="AlphaFoldDB" id="A0A1W1H2V4"/>
<organism evidence="1 2">
    <name type="scientific">Stenotrophomonas indicatrix</name>
    <dbReference type="NCBI Taxonomy" id="2045451"/>
    <lineage>
        <taxon>Bacteria</taxon>
        <taxon>Pseudomonadati</taxon>
        <taxon>Pseudomonadota</taxon>
        <taxon>Gammaproteobacteria</taxon>
        <taxon>Lysobacterales</taxon>
        <taxon>Lysobacteraceae</taxon>
        <taxon>Stenotrophomonas</taxon>
    </lineage>
</organism>
<reference evidence="2" key="1">
    <citation type="submission" date="2016-10" db="EMBL/GenBank/DDBJ databases">
        <authorList>
            <person name="Varghese N."/>
        </authorList>
    </citation>
    <scope>NUCLEOTIDE SEQUENCE [LARGE SCALE GENOMIC DNA]</scope>
    <source>
        <strain evidence="2">92MFCol6.1</strain>
    </source>
</reference>
<evidence type="ECO:0000313" key="1">
    <source>
        <dbReference type="EMBL" id="SLM25926.1"/>
    </source>
</evidence>